<sequence>MFTILRCNALPDEHYMGKHKGGSKGGQEMGQDGTSSDNNCPSVQEKLILKRPFRKKIKIDRIRQITPEMKLYKLE</sequence>
<gene>
    <name evidence="2" type="ORF">SAMN05660841_02637</name>
</gene>
<name>A0A1T5EJT8_9SPHI</name>
<evidence type="ECO:0000313" key="2">
    <source>
        <dbReference type="EMBL" id="SKB84224.1"/>
    </source>
</evidence>
<dbReference type="Proteomes" id="UP000190150">
    <property type="component" value="Unassembled WGS sequence"/>
</dbReference>
<proteinExistence type="predicted"/>
<feature type="region of interest" description="Disordered" evidence="1">
    <location>
        <begin position="15"/>
        <end position="41"/>
    </location>
</feature>
<evidence type="ECO:0000313" key="3">
    <source>
        <dbReference type="Proteomes" id="UP000190150"/>
    </source>
</evidence>
<dbReference type="EMBL" id="FUZF01000011">
    <property type="protein sequence ID" value="SKB84224.1"/>
    <property type="molecule type" value="Genomic_DNA"/>
</dbReference>
<accession>A0A1T5EJT8</accession>
<reference evidence="3" key="1">
    <citation type="submission" date="2017-02" db="EMBL/GenBank/DDBJ databases">
        <authorList>
            <person name="Varghese N."/>
            <person name="Submissions S."/>
        </authorList>
    </citation>
    <scope>NUCLEOTIDE SEQUENCE [LARGE SCALE GENOMIC DNA]</scope>
    <source>
        <strain evidence="3">DSM 24091</strain>
    </source>
</reference>
<evidence type="ECO:0000256" key="1">
    <source>
        <dbReference type="SAM" id="MobiDB-lite"/>
    </source>
</evidence>
<keyword evidence="3" id="KW-1185">Reference proteome</keyword>
<dbReference type="AlphaFoldDB" id="A0A1T5EJT8"/>
<protein>
    <submittedName>
        <fullName evidence="2">Uncharacterized protein</fullName>
    </submittedName>
</protein>
<feature type="compositionally biased region" description="Polar residues" evidence="1">
    <location>
        <begin position="32"/>
        <end position="41"/>
    </location>
</feature>
<organism evidence="2 3">
    <name type="scientific">Sphingobacterium nematocida</name>
    <dbReference type="NCBI Taxonomy" id="1513896"/>
    <lineage>
        <taxon>Bacteria</taxon>
        <taxon>Pseudomonadati</taxon>
        <taxon>Bacteroidota</taxon>
        <taxon>Sphingobacteriia</taxon>
        <taxon>Sphingobacteriales</taxon>
        <taxon>Sphingobacteriaceae</taxon>
        <taxon>Sphingobacterium</taxon>
    </lineage>
</organism>